<name>A0A085VZP0_9BACT</name>
<dbReference type="PATRIC" id="fig|394096.3.peg.8545"/>
<feature type="domain" description="CARDB" evidence="1">
    <location>
        <begin position="293"/>
        <end position="406"/>
    </location>
</feature>
<dbReference type="Proteomes" id="UP000028725">
    <property type="component" value="Unassembled WGS sequence"/>
</dbReference>
<dbReference type="AlphaFoldDB" id="A0A085VZP0"/>
<evidence type="ECO:0000313" key="2">
    <source>
        <dbReference type="EMBL" id="KFE60903.1"/>
    </source>
</evidence>
<proteinExistence type="predicted"/>
<dbReference type="Pfam" id="PF07705">
    <property type="entry name" value="CARDB"/>
    <property type="match status" value="3"/>
</dbReference>
<gene>
    <name evidence="2" type="ORF">DB31_4816</name>
</gene>
<feature type="domain" description="CARDB" evidence="1">
    <location>
        <begin position="45"/>
        <end position="160"/>
    </location>
</feature>
<sequence>MQGPASVPSEGAYYLGAYVDPPNGTAELLENNNAKTGARIGIGYKPDFVVSSVTGPVSATPGQQLTATVVVCNQGTQAGGAPVEVYLSADTTITPNGPTGPSPDSFVGYVGTPYLNPGQCQALTVQGSASVPSEGTYYLGAYVDPPNGTVELLEDNNAKTGARLGIGYKPDFVVSSVTSASSVRMGQTLTATVVVCNQGTQAGGAPVEVYLSADSTITPNGPTGPSPDSFVGYVGTPYLNPGQCQTLTVQGPASVPSEGAYYLGAYVDPPNGTVELLEDNNAKTGARLGIGYKPDFVVSSVTGPVSATPGQQLTATVVVCNQGTQAGGAPVEVYLSADTTITPNGPTGPSPDSFVGYVGTPYLNPGQCQTLTVSGSASVPSAGAYSLGAVVDPINNQPELIDDNNIKVGTLVSITP</sequence>
<accession>A0A085VZP0</accession>
<keyword evidence="3" id="KW-1185">Reference proteome</keyword>
<evidence type="ECO:0000313" key="3">
    <source>
        <dbReference type="Proteomes" id="UP000028725"/>
    </source>
</evidence>
<dbReference type="Gene3D" id="2.60.40.10">
    <property type="entry name" value="Immunoglobulins"/>
    <property type="match status" value="3"/>
</dbReference>
<organism evidence="2 3">
    <name type="scientific">Hyalangium minutum</name>
    <dbReference type="NCBI Taxonomy" id="394096"/>
    <lineage>
        <taxon>Bacteria</taxon>
        <taxon>Pseudomonadati</taxon>
        <taxon>Myxococcota</taxon>
        <taxon>Myxococcia</taxon>
        <taxon>Myxococcales</taxon>
        <taxon>Cystobacterineae</taxon>
        <taxon>Archangiaceae</taxon>
        <taxon>Hyalangium</taxon>
    </lineage>
</organism>
<dbReference type="EMBL" id="JMCB01000028">
    <property type="protein sequence ID" value="KFE60903.1"/>
    <property type="molecule type" value="Genomic_DNA"/>
</dbReference>
<reference evidence="2 3" key="1">
    <citation type="submission" date="2014-04" db="EMBL/GenBank/DDBJ databases">
        <title>Genome assembly of Hyalangium minutum DSM 14724.</title>
        <authorList>
            <person name="Sharma G."/>
            <person name="Subramanian S."/>
        </authorList>
    </citation>
    <scope>NUCLEOTIDE SEQUENCE [LARGE SCALE GENOMIC DNA]</scope>
    <source>
        <strain evidence="2 3">DSM 14724</strain>
    </source>
</reference>
<dbReference type="InterPro" id="IPR011635">
    <property type="entry name" value="CARDB"/>
</dbReference>
<dbReference type="STRING" id="394096.DB31_4816"/>
<evidence type="ECO:0000259" key="1">
    <source>
        <dbReference type="Pfam" id="PF07705"/>
    </source>
</evidence>
<dbReference type="InterPro" id="IPR013783">
    <property type="entry name" value="Ig-like_fold"/>
</dbReference>
<protein>
    <recommendedName>
        <fullName evidence="1">CARDB domain-containing protein</fullName>
    </recommendedName>
</protein>
<feature type="domain" description="CARDB" evidence="1">
    <location>
        <begin position="169"/>
        <end position="284"/>
    </location>
</feature>
<comment type="caution">
    <text evidence="2">The sequence shown here is derived from an EMBL/GenBank/DDBJ whole genome shotgun (WGS) entry which is preliminary data.</text>
</comment>